<name>A0A4U9XV25_9STRE</name>
<dbReference type="SMART" id="SM00342">
    <property type="entry name" value="HTH_ARAC"/>
    <property type="match status" value="1"/>
</dbReference>
<evidence type="ECO:0000256" key="2">
    <source>
        <dbReference type="ARBA" id="ARBA00023125"/>
    </source>
</evidence>
<evidence type="ECO:0000313" key="6">
    <source>
        <dbReference type="Proteomes" id="UP000394068"/>
    </source>
</evidence>
<keyword evidence="1" id="KW-0805">Transcription regulation</keyword>
<protein>
    <submittedName>
        <fullName evidence="5">Transcriptional regulator, AraC family</fullName>
    </submittedName>
</protein>
<evidence type="ECO:0000313" key="5">
    <source>
        <dbReference type="EMBL" id="VTS17554.1"/>
    </source>
</evidence>
<dbReference type="Proteomes" id="UP000394068">
    <property type="component" value="Unassembled WGS sequence"/>
</dbReference>
<organism evidence="5 6">
    <name type="scientific">Streptococcus pseudoporcinus</name>
    <dbReference type="NCBI Taxonomy" id="361101"/>
    <lineage>
        <taxon>Bacteria</taxon>
        <taxon>Bacillati</taxon>
        <taxon>Bacillota</taxon>
        <taxon>Bacilli</taxon>
        <taxon>Lactobacillales</taxon>
        <taxon>Streptococcaceae</taxon>
        <taxon>Streptococcus</taxon>
    </lineage>
</organism>
<dbReference type="RefSeq" id="WP_009082967.1">
    <property type="nucleotide sequence ID" value="NZ_CABEHT010000001.1"/>
</dbReference>
<keyword evidence="3" id="KW-0804">Transcription</keyword>
<keyword evidence="2" id="KW-0238">DNA-binding</keyword>
<sequence>MLEINQFMLKQGMNKICEDRVCAVYEMQQDRGNGTIICYQVFPGISVMYNNFHATVNSKRIESENNCLSIHHCKEGRIESETINGEYLYLEPGDVLIEKLDSEYSTCSFPLSHFHGITINISLSENVEGRLNELLGYFNINTMEIKKLFLSDNTPFVLHEEAMINHIFGELYMLPDKVKKEYLQIKIIELFILLKSIDLTQVNKTQQYFYKSQVEKIKEIKSLITDNLDKHYTMTELAKMYDLSLSALKKCFKGVYGEAIYSYLSSYKMNVAASLLLKTDESVTAIAGKVGYTNVSKFSEVFKKNYGKSPMEYRKINIQTE</sequence>
<dbReference type="PANTHER" id="PTHR47893">
    <property type="entry name" value="REGULATORY PROTEIN PCHR"/>
    <property type="match status" value="1"/>
</dbReference>
<evidence type="ECO:0000256" key="3">
    <source>
        <dbReference type="ARBA" id="ARBA00023163"/>
    </source>
</evidence>
<dbReference type="AlphaFoldDB" id="A0A4U9XV25"/>
<accession>A0A4U9XV25</accession>
<dbReference type="Pfam" id="PF12833">
    <property type="entry name" value="HTH_18"/>
    <property type="match status" value="1"/>
</dbReference>
<dbReference type="GO" id="GO:0003700">
    <property type="term" value="F:DNA-binding transcription factor activity"/>
    <property type="evidence" value="ECO:0007669"/>
    <property type="project" value="InterPro"/>
</dbReference>
<dbReference type="EMBL" id="CABEHT010000001">
    <property type="protein sequence ID" value="VTS17554.1"/>
    <property type="molecule type" value="Genomic_DNA"/>
</dbReference>
<dbReference type="PRINTS" id="PR00032">
    <property type="entry name" value="HTHARAC"/>
</dbReference>
<dbReference type="InterPro" id="IPR020449">
    <property type="entry name" value="Tscrpt_reg_AraC-type_HTH"/>
</dbReference>
<dbReference type="InterPro" id="IPR009057">
    <property type="entry name" value="Homeodomain-like_sf"/>
</dbReference>
<gene>
    <name evidence="5" type="primary">melR</name>
    <name evidence="5" type="ORF">NCTC5386_01576</name>
</gene>
<feature type="domain" description="HTH araC/xylS-type" evidence="4">
    <location>
        <begin position="218"/>
        <end position="316"/>
    </location>
</feature>
<dbReference type="SUPFAM" id="SSF46689">
    <property type="entry name" value="Homeodomain-like"/>
    <property type="match status" value="2"/>
</dbReference>
<evidence type="ECO:0000259" key="4">
    <source>
        <dbReference type="PROSITE" id="PS01124"/>
    </source>
</evidence>
<proteinExistence type="predicted"/>
<reference evidence="5 6" key="1">
    <citation type="submission" date="2019-05" db="EMBL/GenBank/DDBJ databases">
        <authorList>
            <consortium name="Pathogen Informatics"/>
        </authorList>
    </citation>
    <scope>NUCLEOTIDE SEQUENCE [LARGE SCALE GENOMIC DNA]</scope>
    <source>
        <strain evidence="5 6">NCTC5386</strain>
    </source>
</reference>
<dbReference type="PROSITE" id="PS01124">
    <property type="entry name" value="HTH_ARAC_FAMILY_2"/>
    <property type="match status" value="1"/>
</dbReference>
<dbReference type="InterPro" id="IPR018060">
    <property type="entry name" value="HTH_AraC"/>
</dbReference>
<evidence type="ECO:0000256" key="1">
    <source>
        <dbReference type="ARBA" id="ARBA00023015"/>
    </source>
</evidence>
<dbReference type="PANTHER" id="PTHR47893:SF1">
    <property type="entry name" value="REGULATORY PROTEIN PCHR"/>
    <property type="match status" value="1"/>
</dbReference>
<dbReference type="GO" id="GO:0043565">
    <property type="term" value="F:sequence-specific DNA binding"/>
    <property type="evidence" value="ECO:0007669"/>
    <property type="project" value="InterPro"/>
</dbReference>
<dbReference type="InterPro" id="IPR053142">
    <property type="entry name" value="PchR_regulatory_protein"/>
</dbReference>
<dbReference type="Gene3D" id="1.10.10.60">
    <property type="entry name" value="Homeodomain-like"/>
    <property type="match status" value="2"/>
</dbReference>